<name>A0ABV7ZX55_9GAMM</name>
<evidence type="ECO:0000313" key="3">
    <source>
        <dbReference type="Proteomes" id="UP001595617"/>
    </source>
</evidence>
<keyword evidence="3" id="KW-1185">Reference proteome</keyword>
<evidence type="ECO:0000313" key="2">
    <source>
        <dbReference type="EMBL" id="MFC3853098.1"/>
    </source>
</evidence>
<dbReference type="InterPro" id="IPR005583">
    <property type="entry name" value="YaaA"/>
</dbReference>
<dbReference type="EMBL" id="JBHRYR010000003">
    <property type="protein sequence ID" value="MFC3853098.1"/>
    <property type="molecule type" value="Genomic_DNA"/>
</dbReference>
<dbReference type="RefSeq" id="WP_380695928.1">
    <property type="nucleotide sequence ID" value="NZ_JBHRYR010000003.1"/>
</dbReference>
<reference evidence="3" key="1">
    <citation type="journal article" date="2019" name="Int. J. Syst. Evol. Microbiol.">
        <title>The Global Catalogue of Microorganisms (GCM) 10K type strain sequencing project: providing services to taxonomists for standard genome sequencing and annotation.</title>
        <authorList>
            <consortium name="The Broad Institute Genomics Platform"/>
            <consortium name="The Broad Institute Genome Sequencing Center for Infectious Disease"/>
            <person name="Wu L."/>
            <person name="Ma J."/>
        </authorList>
    </citation>
    <scope>NUCLEOTIDE SEQUENCE [LARGE SCALE GENOMIC DNA]</scope>
    <source>
        <strain evidence="3">IBRC 10765</strain>
    </source>
</reference>
<dbReference type="HAMAP" id="MF_00652">
    <property type="entry name" value="UPF0246"/>
    <property type="match status" value="1"/>
</dbReference>
<comment type="caution">
    <text evidence="2">The sequence shown here is derived from an EMBL/GenBank/DDBJ whole genome shotgun (WGS) entry which is preliminary data.</text>
</comment>
<accession>A0ABV7ZX55</accession>
<comment type="similarity">
    <text evidence="1">Belongs to the UPF0246 family.</text>
</comment>
<dbReference type="PANTHER" id="PTHR30283:SF4">
    <property type="entry name" value="PEROXIDE STRESS RESISTANCE PROTEIN YAAA"/>
    <property type="match status" value="1"/>
</dbReference>
<protein>
    <recommendedName>
        <fullName evidence="1">UPF0246 protein ACFOOG_09675</fullName>
    </recommendedName>
</protein>
<evidence type="ECO:0000256" key="1">
    <source>
        <dbReference type="HAMAP-Rule" id="MF_00652"/>
    </source>
</evidence>
<dbReference type="Pfam" id="PF03883">
    <property type="entry name" value="H2O2_YaaD"/>
    <property type="match status" value="1"/>
</dbReference>
<dbReference type="Proteomes" id="UP001595617">
    <property type="component" value="Unassembled WGS sequence"/>
</dbReference>
<gene>
    <name evidence="2" type="primary">yaaA</name>
    <name evidence="2" type="ORF">ACFOOG_09675</name>
</gene>
<organism evidence="2 3">
    <name type="scientific">Saccharospirillum mangrovi</name>
    <dbReference type="NCBI Taxonomy" id="2161747"/>
    <lineage>
        <taxon>Bacteria</taxon>
        <taxon>Pseudomonadati</taxon>
        <taxon>Pseudomonadota</taxon>
        <taxon>Gammaproteobacteria</taxon>
        <taxon>Oceanospirillales</taxon>
        <taxon>Saccharospirillaceae</taxon>
        <taxon>Saccharospirillum</taxon>
    </lineage>
</organism>
<sequence length="256" mass="29294">MLAVISPAKTLDFDSPTPAHKTTTLRFSDEAATLVDIMRTYTQQDLQELMAISEKIAAENVTRFSQWTWPMPKKRSRAAVFAFKGDVYSGLDAYQLTAEQLAYVNRHVRILSGLYGLLRPTDKILPYRLEMGKKVRTAEGNDLYSFWRNKIATVLRNDLKATKEHTLVNLASTEYFRSVAPFVKDCTVITPVFKDWKNGQYKVISFFAKKARGAMVRYMAEQQLTRPDSLKAFSVDGYAFNEAESSATEWVFLRRQ</sequence>
<dbReference type="PANTHER" id="PTHR30283">
    <property type="entry name" value="PEROXIDE STRESS RESPONSE PROTEIN YAAA"/>
    <property type="match status" value="1"/>
</dbReference>
<dbReference type="NCBIfam" id="NF002542">
    <property type="entry name" value="PRK02101.1-3"/>
    <property type="match status" value="1"/>
</dbReference>
<proteinExistence type="inferred from homology"/>